<dbReference type="InterPro" id="IPR020562">
    <property type="entry name" value="PRibGlycinamide_synth_N"/>
</dbReference>
<evidence type="ECO:0000256" key="3">
    <source>
        <dbReference type="ARBA" id="ARBA00005174"/>
    </source>
</evidence>
<dbReference type="RefSeq" id="WP_376846078.1">
    <property type="nucleotide sequence ID" value="NZ_JBHSFW010000004.1"/>
</dbReference>
<dbReference type="Gene3D" id="3.30.470.20">
    <property type="entry name" value="ATP-grasp fold, B domain"/>
    <property type="match status" value="1"/>
</dbReference>
<dbReference type="EMBL" id="JBHSFW010000004">
    <property type="protein sequence ID" value="MFC4618981.1"/>
    <property type="molecule type" value="Genomic_DNA"/>
</dbReference>
<evidence type="ECO:0000256" key="13">
    <source>
        <dbReference type="PROSITE-ProRule" id="PRU00409"/>
    </source>
</evidence>
<keyword evidence="7 12" id="KW-0658">Purine biosynthesis</keyword>
<dbReference type="InterPro" id="IPR016185">
    <property type="entry name" value="PreATP-grasp_dom_sf"/>
</dbReference>
<dbReference type="InterPro" id="IPR020559">
    <property type="entry name" value="PRibGlycinamide_synth_CS"/>
</dbReference>
<dbReference type="Gene3D" id="3.30.1490.20">
    <property type="entry name" value="ATP-grasp fold, A domain"/>
    <property type="match status" value="1"/>
</dbReference>
<evidence type="ECO:0000256" key="10">
    <source>
        <dbReference type="ARBA" id="ARBA00042242"/>
    </source>
</evidence>
<dbReference type="HAMAP" id="MF_00138">
    <property type="entry name" value="GARS"/>
    <property type="match status" value="1"/>
</dbReference>
<dbReference type="GO" id="GO:0004637">
    <property type="term" value="F:phosphoribosylamine-glycine ligase activity"/>
    <property type="evidence" value="ECO:0007669"/>
    <property type="project" value="UniProtKB-EC"/>
</dbReference>
<evidence type="ECO:0000256" key="6">
    <source>
        <dbReference type="ARBA" id="ARBA00022741"/>
    </source>
</evidence>
<dbReference type="InterPro" id="IPR000115">
    <property type="entry name" value="PRibGlycinamide_synth"/>
</dbReference>
<comment type="similarity">
    <text evidence="9 12">Belongs to the GARS family.</text>
</comment>
<dbReference type="InterPro" id="IPR020560">
    <property type="entry name" value="PRibGlycinamide_synth_C-dom"/>
</dbReference>
<dbReference type="NCBIfam" id="TIGR00877">
    <property type="entry name" value="purD"/>
    <property type="match status" value="1"/>
</dbReference>
<evidence type="ECO:0000256" key="7">
    <source>
        <dbReference type="ARBA" id="ARBA00022755"/>
    </source>
</evidence>
<feature type="domain" description="ATP-grasp" evidence="14">
    <location>
        <begin position="107"/>
        <end position="313"/>
    </location>
</feature>
<keyword evidence="8 13" id="KW-0067">ATP-binding</keyword>
<comment type="catalytic activity">
    <reaction evidence="12">
        <text>5-phospho-beta-D-ribosylamine + glycine + ATP = N(1)-(5-phospho-beta-D-ribosyl)glycinamide + ADP + phosphate + H(+)</text>
        <dbReference type="Rhea" id="RHEA:17453"/>
        <dbReference type="ChEBI" id="CHEBI:15378"/>
        <dbReference type="ChEBI" id="CHEBI:30616"/>
        <dbReference type="ChEBI" id="CHEBI:43474"/>
        <dbReference type="ChEBI" id="CHEBI:57305"/>
        <dbReference type="ChEBI" id="CHEBI:58681"/>
        <dbReference type="ChEBI" id="CHEBI:143788"/>
        <dbReference type="ChEBI" id="CHEBI:456216"/>
        <dbReference type="EC" id="6.3.4.13"/>
    </reaction>
</comment>
<dbReference type="InterPro" id="IPR020561">
    <property type="entry name" value="PRibGlycinamid_synth_ATP-grasp"/>
</dbReference>
<gene>
    <name evidence="12 15" type="primary">purD</name>
    <name evidence="15" type="ORF">ACFO4N_09595</name>
</gene>
<dbReference type="Proteomes" id="UP001596022">
    <property type="component" value="Unassembled WGS sequence"/>
</dbReference>
<evidence type="ECO:0000256" key="11">
    <source>
        <dbReference type="ARBA" id="ARBA00042864"/>
    </source>
</evidence>
<evidence type="ECO:0000259" key="14">
    <source>
        <dbReference type="PROSITE" id="PS50975"/>
    </source>
</evidence>
<keyword evidence="6 13" id="KW-0547">Nucleotide-binding</keyword>
<dbReference type="SUPFAM" id="SSF52440">
    <property type="entry name" value="PreATP-grasp domain"/>
    <property type="match status" value="1"/>
</dbReference>
<evidence type="ECO:0000256" key="12">
    <source>
        <dbReference type="HAMAP-Rule" id="MF_00138"/>
    </source>
</evidence>
<name>A0ABV9GNV9_9BACL</name>
<dbReference type="PROSITE" id="PS50975">
    <property type="entry name" value="ATP_GRASP"/>
    <property type="match status" value="1"/>
</dbReference>
<evidence type="ECO:0000313" key="15">
    <source>
        <dbReference type="EMBL" id="MFC4618981.1"/>
    </source>
</evidence>
<dbReference type="SUPFAM" id="SSF56059">
    <property type="entry name" value="Glutathione synthetase ATP-binding domain-like"/>
    <property type="match status" value="1"/>
</dbReference>
<dbReference type="Pfam" id="PF01071">
    <property type="entry name" value="GARS_A"/>
    <property type="match status" value="1"/>
</dbReference>
<dbReference type="SUPFAM" id="SSF51246">
    <property type="entry name" value="Rudiment single hybrid motif"/>
    <property type="match status" value="1"/>
</dbReference>
<dbReference type="Gene3D" id="3.40.50.20">
    <property type="match status" value="1"/>
</dbReference>
<evidence type="ECO:0000256" key="8">
    <source>
        <dbReference type="ARBA" id="ARBA00022840"/>
    </source>
</evidence>
<proteinExistence type="inferred from homology"/>
<dbReference type="SMART" id="SM01209">
    <property type="entry name" value="GARS_A"/>
    <property type="match status" value="1"/>
</dbReference>
<dbReference type="PROSITE" id="PS00184">
    <property type="entry name" value="GARS"/>
    <property type="match status" value="1"/>
</dbReference>
<dbReference type="Pfam" id="PF02844">
    <property type="entry name" value="GARS_N"/>
    <property type="match status" value="1"/>
</dbReference>
<dbReference type="Gene3D" id="3.90.600.10">
    <property type="entry name" value="Phosphoribosylglycinamide synthetase, C-terminal domain"/>
    <property type="match status" value="1"/>
</dbReference>
<organism evidence="15 16">
    <name type="scientific">Camelliibacillus cellulosilyticus</name>
    <dbReference type="NCBI Taxonomy" id="2174486"/>
    <lineage>
        <taxon>Bacteria</taxon>
        <taxon>Bacillati</taxon>
        <taxon>Bacillota</taxon>
        <taxon>Bacilli</taxon>
        <taxon>Bacillales</taxon>
        <taxon>Sporolactobacillaceae</taxon>
        <taxon>Camelliibacillus</taxon>
    </lineage>
</organism>
<comment type="cofactor">
    <cofactor evidence="2">
        <name>Mg(2+)</name>
        <dbReference type="ChEBI" id="CHEBI:18420"/>
    </cofactor>
</comment>
<dbReference type="InterPro" id="IPR013815">
    <property type="entry name" value="ATP_grasp_subdomain_1"/>
</dbReference>
<dbReference type="InterPro" id="IPR037123">
    <property type="entry name" value="PRibGlycinamide_synth_C_sf"/>
</dbReference>
<dbReference type="SMART" id="SM01210">
    <property type="entry name" value="GARS_C"/>
    <property type="match status" value="1"/>
</dbReference>
<keyword evidence="16" id="KW-1185">Reference proteome</keyword>
<dbReference type="InterPro" id="IPR011054">
    <property type="entry name" value="Rudment_hybrid_motif"/>
</dbReference>
<evidence type="ECO:0000256" key="5">
    <source>
        <dbReference type="ARBA" id="ARBA00022598"/>
    </source>
</evidence>
<protein>
    <recommendedName>
        <fullName evidence="4 12">Phosphoribosylamine--glycine ligase</fullName>
        <ecNumber evidence="4 12">6.3.4.13</ecNumber>
    </recommendedName>
    <alternativeName>
        <fullName evidence="12">GARS</fullName>
    </alternativeName>
    <alternativeName>
        <fullName evidence="10 12">Glycinamide ribonucleotide synthetase</fullName>
    </alternativeName>
    <alternativeName>
        <fullName evidence="11 12">Phosphoribosylglycinamide synthetase</fullName>
    </alternativeName>
</protein>
<sequence>MKVLVIGRGGREHALVWKLAQSPKVDEVFAAPGNDGMAEIATCVKIEESAFDELIDFVKSEAIDLTVVGPEAPLVDGIVDHFNAAGLKVFGPDRQAAQIEGSKAFSKALLEKYQIPTAGHRVFHDYQAAVDYVKKVGAPIVIKADGLAAGKGVVVALDESSALAALGDMMSDHRFGDAGSTVVMEEFLQGEEYSLMAFVDGERVYPLALAQDHKRAFEGDQGPNTGGMGAYSPVPQLPDDVLEVSMERIMKPVARALVLEGTPYKGVLYAGLMLTTDGPKVIEFNCRFGDPETQVVLPRLTSDLFEAMWALVNGGAPQLEWSPDAVCGVVLAAKGYPGPYEKGAELPGVDHVDNDALVFHAGTKRVDGKWTTNGGRVLLIARQAADLSEAINKVNKDMATVNTDATFYRRDIGVRASR</sequence>
<accession>A0ABV9GNV9</accession>
<dbReference type="PANTHER" id="PTHR43472">
    <property type="entry name" value="PHOSPHORIBOSYLAMINE--GLYCINE LIGASE"/>
    <property type="match status" value="1"/>
</dbReference>
<comment type="cofactor">
    <cofactor evidence="1">
        <name>Mn(2+)</name>
        <dbReference type="ChEBI" id="CHEBI:29035"/>
    </cofactor>
</comment>
<evidence type="ECO:0000256" key="9">
    <source>
        <dbReference type="ARBA" id="ARBA00038345"/>
    </source>
</evidence>
<dbReference type="EC" id="6.3.4.13" evidence="4 12"/>
<evidence type="ECO:0000256" key="4">
    <source>
        <dbReference type="ARBA" id="ARBA00013255"/>
    </source>
</evidence>
<dbReference type="PANTHER" id="PTHR43472:SF1">
    <property type="entry name" value="PHOSPHORIBOSYLAMINE--GLYCINE LIGASE, CHLOROPLASTIC"/>
    <property type="match status" value="1"/>
</dbReference>
<keyword evidence="5 12" id="KW-0436">Ligase</keyword>
<dbReference type="Pfam" id="PF02843">
    <property type="entry name" value="GARS_C"/>
    <property type="match status" value="1"/>
</dbReference>
<reference evidence="16" key="1">
    <citation type="journal article" date="2019" name="Int. J. Syst. Evol. Microbiol.">
        <title>The Global Catalogue of Microorganisms (GCM) 10K type strain sequencing project: providing services to taxonomists for standard genome sequencing and annotation.</title>
        <authorList>
            <consortium name="The Broad Institute Genomics Platform"/>
            <consortium name="The Broad Institute Genome Sequencing Center for Infectious Disease"/>
            <person name="Wu L."/>
            <person name="Ma J."/>
        </authorList>
    </citation>
    <scope>NUCLEOTIDE SEQUENCE [LARGE SCALE GENOMIC DNA]</scope>
    <source>
        <strain evidence="16">CGMCC 1.16306</strain>
    </source>
</reference>
<evidence type="ECO:0000256" key="2">
    <source>
        <dbReference type="ARBA" id="ARBA00001946"/>
    </source>
</evidence>
<evidence type="ECO:0000313" key="16">
    <source>
        <dbReference type="Proteomes" id="UP001596022"/>
    </source>
</evidence>
<comment type="caution">
    <text evidence="15">The sequence shown here is derived from an EMBL/GenBank/DDBJ whole genome shotgun (WGS) entry which is preliminary data.</text>
</comment>
<comment type="pathway">
    <text evidence="3 12">Purine metabolism; IMP biosynthesis via de novo pathway; N(1)-(5-phospho-D-ribosyl)glycinamide from 5-phospho-alpha-D-ribose 1-diphosphate: step 2/2.</text>
</comment>
<evidence type="ECO:0000256" key="1">
    <source>
        <dbReference type="ARBA" id="ARBA00001936"/>
    </source>
</evidence>
<dbReference type="InterPro" id="IPR011761">
    <property type="entry name" value="ATP-grasp"/>
</dbReference>